<dbReference type="SUPFAM" id="SSF55729">
    <property type="entry name" value="Acyl-CoA N-acyltransferases (Nat)"/>
    <property type="match status" value="1"/>
</dbReference>
<evidence type="ECO:0000313" key="3">
    <source>
        <dbReference type="Proteomes" id="UP000712570"/>
    </source>
</evidence>
<evidence type="ECO:0000259" key="1">
    <source>
        <dbReference type="PROSITE" id="PS51186"/>
    </source>
</evidence>
<gene>
    <name evidence="2" type="ORF">HA050_04485</name>
</gene>
<name>A0ABX0KM44_9NEIS</name>
<dbReference type="Gene3D" id="3.40.630.30">
    <property type="match status" value="1"/>
</dbReference>
<dbReference type="Pfam" id="PF00583">
    <property type="entry name" value="Acetyltransf_1"/>
    <property type="match status" value="1"/>
</dbReference>
<evidence type="ECO:0000313" key="2">
    <source>
        <dbReference type="EMBL" id="NHQ85370.1"/>
    </source>
</evidence>
<dbReference type="EMBL" id="JAAOLX010000002">
    <property type="protein sequence ID" value="NHQ85370.1"/>
    <property type="molecule type" value="Genomic_DNA"/>
</dbReference>
<sequence length="132" mass="14586">MTSTIGALDFSPEMQQELIENTTDNLHWWYTNPDQGCHLKCTLDGRIVGVILVKKFWNLCSLFVAPGYQGQGLGRALMLAAIDQCKGKSEKQAIWLNAAPNAIPFYQAMGCISRSSSKQALPQGFSAMQFLL</sequence>
<proteinExistence type="predicted"/>
<comment type="caution">
    <text evidence="2">The sequence shown here is derived from an EMBL/GenBank/DDBJ whole genome shotgun (WGS) entry which is preliminary data.</text>
</comment>
<feature type="domain" description="N-acetyltransferase" evidence="1">
    <location>
        <begin position="1"/>
        <end position="132"/>
    </location>
</feature>
<dbReference type="CDD" id="cd04301">
    <property type="entry name" value="NAT_SF"/>
    <property type="match status" value="1"/>
</dbReference>
<dbReference type="InterPro" id="IPR000182">
    <property type="entry name" value="GNAT_dom"/>
</dbReference>
<protein>
    <submittedName>
        <fullName evidence="2">GNAT family N-acetyltransferase</fullName>
    </submittedName>
</protein>
<accession>A0ABX0KM44</accession>
<dbReference type="PROSITE" id="PS51186">
    <property type="entry name" value="GNAT"/>
    <property type="match status" value="1"/>
</dbReference>
<dbReference type="Proteomes" id="UP000712570">
    <property type="component" value="Unassembled WGS sequence"/>
</dbReference>
<organism evidence="2 3">
    <name type="scientific">Iodobacter violaceini</name>
    <dbReference type="NCBI Taxonomy" id="3044271"/>
    <lineage>
        <taxon>Bacteria</taxon>
        <taxon>Pseudomonadati</taxon>
        <taxon>Pseudomonadota</taxon>
        <taxon>Betaproteobacteria</taxon>
        <taxon>Neisseriales</taxon>
        <taxon>Chitinibacteraceae</taxon>
        <taxon>Iodobacter</taxon>
    </lineage>
</organism>
<keyword evidence="3" id="KW-1185">Reference proteome</keyword>
<reference evidence="2 3" key="1">
    <citation type="submission" date="2020-03" db="EMBL/GenBank/DDBJ databases">
        <title>Draft genome sequence of environmentally isolated violet-colored cultures.</title>
        <authorList>
            <person name="Wilson H.S."/>
        </authorList>
    </citation>
    <scope>NUCLEOTIDE SEQUENCE [LARGE SCALE GENOMIC DNA]</scope>
    <source>
        <strain evidence="2 3">HSC-16F04</strain>
    </source>
</reference>
<dbReference type="InterPro" id="IPR016181">
    <property type="entry name" value="Acyl_CoA_acyltransferase"/>
</dbReference>